<feature type="transmembrane region" description="Helical" evidence="2">
    <location>
        <begin position="20"/>
        <end position="44"/>
    </location>
</feature>
<keyword evidence="2" id="KW-1133">Transmembrane helix</keyword>
<accession>A0A125Q1W7</accession>
<dbReference type="AlphaFoldDB" id="A0A125Q1W7"/>
<evidence type="ECO:0000256" key="1">
    <source>
        <dbReference type="SAM" id="MobiDB-lite"/>
    </source>
</evidence>
<gene>
    <name evidence="3" type="ORF">GA0070623_1557</name>
</gene>
<evidence type="ECO:0000313" key="4">
    <source>
        <dbReference type="Proteomes" id="UP000198226"/>
    </source>
</evidence>
<dbReference type="OrthoDB" id="529448at2"/>
<keyword evidence="4" id="KW-1185">Reference proteome</keyword>
<dbReference type="Proteomes" id="UP000198226">
    <property type="component" value="Chromosome I"/>
</dbReference>
<keyword evidence="2" id="KW-0472">Membrane</keyword>
<feature type="compositionally biased region" description="Low complexity" evidence="1">
    <location>
        <begin position="328"/>
        <end position="351"/>
    </location>
</feature>
<feature type="transmembrane region" description="Helical" evidence="2">
    <location>
        <begin position="366"/>
        <end position="385"/>
    </location>
</feature>
<evidence type="ECO:0000256" key="2">
    <source>
        <dbReference type="SAM" id="Phobius"/>
    </source>
</evidence>
<feature type="transmembrane region" description="Helical" evidence="2">
    <location>
        <begin position="207"/>
        <end position="225"/>
    </location>
</feature>
<sequence length="530" mass="55022">MGVLFESATALLDRRRLTTVWLPLLVFVGALGAVVVAGVGWGAARLWWGGLGTEGSSALVVALALLTILLGQLLAGYRTDLLRLFSGYWPALPGLTWLGRQMTARHQRVHAGRTGGDPTLFLGYPRRADRVLPTRLGNTLRAAEEHADRYGLDGVAAWPRLYVVLPEQFVAAFSSAATGLEAAVTISVLGAGFALLGGGLAAAVLPWYGALACVWGGIGVALLGYRAAARAAVPYAQLVRTAFDVHRFALLEAMRLELPPSFGAEREQWLQLGKVWYSGWPDSDRASALRYPQPVEPAEVNGSAGVSGPHRPAATVPPGASRQPGPVAPSSADAPQAVAAASPVDAPPAVVTPGTAGQRRPLPVRAIALVAVGLLGGVAAAVAAGRADSTPVAARSLPAFHVLTAADVRGRPDGNSLGRYTVRAVAQGRPLHTRELGPKLPDGVLVGRSIVALPAAGLADRFGRGARVTLVVVPAAPETGPAAPPERFVDVLVLDRLDRDPYPLVVAVSSTRVDRLLALTAGGAVHVVVD</sequence>
<dbReference type="EMBL" id="LT607752">
    <property type="protein sequence ID" value="SCG48247.1"/>
    <property type="molecule type" value="Genomic_DNA"/>
</dbReference>
<reference evidence="4" key="1">
    <citation type="submission" date="2016-06" db="EMBL/GenBank/DDBJ databases">
        <authorList>
            <person name="Varghese N."/>
            <person name="Submissions Spin"/>
        </authorList>
    </citation>
    <scope>NUCLEOTIDE SEQUENCE [LARGE SCALE GENOMIC DNA]</scope>
    <source>
        <strain evidence="4">DSM 44983</strain>
    </source>
</reference>
<evidence type="ECO:0008006" key="5">
    <source>
        <dbReference type="Google" id="ProtNLM"/>
    </source>
</evidence>
<feature type="region of interest" description="Disordered" evidence="1">
    <location>
        <begin position="299"/>
        <end position="357"/>
    </location>
</feature>
<organism evidence="3 4">
    <name type="scientific">Micromonospora rifamycinica</name>
    <dbReference type="NCBI Taxonomy" id="291594"/>
    <lineage>
        <taxon>Bacteria</taxon>
        <taxon>Bacillati</taxon>
        <taxon>Actinomycetota</taxon>
        <taxon>Actinomycetes</taxon>
        <taxon>Micromonosporales</taxon>
        <taxon>Micromonosporaceae</taxon>
        <taxon>Micromonospora</taxon>
    </lineage>
</organism>
<dbReference type="RefSeq" id="WP_067304290.1">
    <property type="nucleotide sequence ID" value="NZ_LRMV01000022.1"/>
</dbReference>
<keyword evidence="2" id="KW-0812">Transmembrane</keyword>
<evidence type="ECO:0000313" key="3">
    <source>
        <dbReference type="EMBL" id="SCG48247.1"/>
    </source>
</evidence>
<proteinExistence type="predicted"/>
<name>A0A125Q1W7_9ACTN</name>
<feature type="transmembrane region" description="Helical" evidence="2">
    <location>
        <begin position="56"/>
        <end position="75"/>
    </location>
</feature>
<protein>
    <recommendedName>
        <fullName evidence="5">SAF domain-containing protein</fullName>
    </recommendedName>
</protein>